<reference evidence="3 4" key="1">
    <citation type="submission" date="2016-12" db="EMBL/GenBank/DDBJ databases">
        <title>Study of bacterial adaptation to deep sea.</title>
        <authorList>
            <person name="Song J."/>
            <person name="Yoshizawa S."/>
            <person name="Kogure K."/>
        </authorList>
    </citation>
    <scope>NUCLEOTIDE SEQUENCE [LARGE SCALE GENOMIC DNA]</scope>
    <source>
        <strain evidence="3 4">SAORIC-165</strain>
    </source>
</reference>
<name>A0A2S7U1R3_9BACT</name>
<accession>A0A2S7U1R3</accession>
<evidence type="ECO:0000256" key="1">
    <source>
        <dbReference type="SAM" id="SignalP"/>
    </source>
</evidence>
<keyword evidence="4" id="KW-1185">Reference proteome</keyword>
<dbReference type="AlphaFoldDB" id="A0A2S7U1R3"/>
<dbReference type="EMBL" id="MQWA01000001">
    <property type="protein sequence ID" value="PQJ28530.1"/>
    <property type="molecule type" value="Genomic_DNA"/>
</dbReference>
<sequence length="477" mass="54904">MNIFPFFVGLLGLTSLNLIAAADRPNIIFILVDDQRNDTLGCAGHPVIKTPHVDRLAEQGVRFENAYVNTPICMASRATIFTGLTETSHGFTGGGPPAVPVQKMDVDSSFPVLLREAGYRNGFYGKQHVRFAEKNEVALKRMFNHHRVINGGPHHVKQKDGSNRHTAELIGDHSVSFLESQPKGKPFCLYMSFNIAHARDQDHRPGIGHFPWPKAVNGMYEDHEPKPPRLGDPKYFEMQPDFLKESMNRDRWFWRWDTPEKYKTNIRAYYRMLSGMDGVVGRVQETLEKQGLAENTVIIYTADNGYYMGDRGFAGKWSHYEQSLRVPMIMYDPRSEKPTRGRVIPPLVMNLDLPATILELAGVGVPDKYQGASLVPYLRGETPASWRNDFFNEHHHNHKRIPKWRGLHGKRFTYARYYEQKPIQELLYDLEKDPDQLKNLANDPEHAAILKGMRSRTDEYIERYTRPKIESLRKRKK</sequence>
<dbReference type="Pfam" id="PF00884">
    <property type="entry name" value="Sulfatase"/>
    <property type="match status" value="1"/>
</dbReference>
<evidence type="ECO:0000313" key="3">
    <source>
        <dbReference type="EMBL" id="PQJ28530.1"/>
    </source>
</evidence>
<feature type="domain" description="Sulfatase N-terminal" evidence="2">
    <location>
        <begin position="25"/>
        <end position="363"/>
    </location>
</feature>
<dbReference type="OrthoDB" id="9762324at2"/>
<dbReference type="Proteomes" id="UP000239907">
    <property type="component" value="Unassembled WGS sequence"/>
</dbReference>
<dbReference type="PANTHER" id="PTHR43108">
    <property type="entry name" value="N-ACETYLGLUCOSAMINE-6-SULFATASE FAMILY MEMBER"/>
    <property type="match status" value="1"/>
</dbReference>
<comment type="caution">
    <text evidence="3">The sequence shown here is derived from an EMBL/GenBank/DDBJ whole genome shotgun (WGS) entry which is preliminary data.</text>
</comment>
<protein>
    <recommendedName>
        <fullName evidence="2">Sulfatase N-terminal domain-containing protein</fullName>
    </recommendedName>
</protein>
<dbReference type="PANTHER" id="PTHR43108:SF6">
    <property type="entry name" value="N-SULPHOGLUCOSAMINE SULPHOHYDROLASE"/>
    <property type="match status" value="1"/>
</dbReference>
<dbReference type="InterPro" id="IPR017850">
    <property type="entry name" value="Alkaline_phosphatase_core_sf"/>
</dbReference>
<evidence type="ECO:0000313" key="4">
    <source>
        <dbReference type="Proteomes" id="UP000239907"/>
    </source>
</evidence>
<evidence type="ECO:0000259" key="2">
    <source>
        <dbReference type="Pfam" id="PF00884"/>
    </source>
</evidence>
<feature type="signal peptide" evidence="1">
    <location>
        <begin position="1"/>
        <end position="20"/>
    </location>
</feature>
<feature type="chain" id="PRO_5015677278" description="Sulfatase N-terminal domain-containing protein" evidence="1">
    <location>
        <begin position="21"/>
        <end position="477"/>
    </location>
</feature>
<dbReference type="CDD" id="cd16031">
    <property type="entry name" value="G6S_like"/>
    <property type="match status" value="1"/>
</dbReference>
<proteinExistence type="predicted"/>
<organism evidence="3 4">
    <name type="scientific">Rubritalea profundi</name>
    <dbReference type="NCBI Taxonomy" id="1658618"/>
    <lineage>
        <taxon>Bacteria</taxon>
        <taxon>Pseudomonadati</taxon>
        <taxon>Verrucomicrobiota</taxon>
        <taxon>Verrucomicrobiia</taxon>
        <taxon>Verrucomicrobiales</taxon>
        <taxon>Rubritaleaceae</taxon>
        <taxon>Rubritalea</taxon>
    </lineage>
</organism>
<gene>
    <name evidence="3" type="ORF">BSZ32_08425</name>
</gene>
<keyword evidence="1" id="KW-0732">Signal</keyword>
<dbReference type="SUPFAM" id="SSF53649">
    <property type="entry name" value="Alkaline phosphatase-like"/>
    <property type="match status" value="1"/>
</dbReference>
<dbReference type="InterPro" id="IPR000917">
    <property type="entry name" value="Sulfatase_N"/>
</dbReference>
<dbReference type="Gene3D" id="3.40.720.10">
    <property type="entry name" value="Alkaline Phosphatase, subunit A"/>
    <property type="match status" value="1"/>
</dbReference>
<dbReference type="RefSeq" id="WP_105044799.1">
    <property type="nucleotide sequence ID" value="NZ_MQWA01000001.1"/>
</dbReference>